<accession>A0A182PWQ5</accession>
<dbReference type="EnsemblMetazoa" id="AEPI011392-RA">
    <property type="protein sequence ID" value="AEPI011392-PA"/>
    <property type="gene ID" value="AEPI011392"/>
</dbReference>
<organism evidence="1 2">
    <name type="scientific">Anopheles epiroticus</name>
    <dbReference type="NCBI Taxonomy" id="199890"/>
    <lineage>
        <taxon>Eukaryota</taxon>
        <taxon>Metazoa</taxon>
        <taxon>Ecdysozoa</taxon>
        <taxon>Arthropoda</taxon>
        <taxon>Hexapoda</taxon>
        <taxon>Insecta</taxon>
        <taxon>Pterygota</taxon>
        <taxon>Neoptera</taxon>
        <taxon>Endopterygota</taxon>
        <taxon>Diptera</taxon>
        <taxon>Nematocera</taxon>
        <taxon>Culicoidea</taxon>
        <taxon>Culicidae</taxon>
        <taxon>Anophelinae</taxon>
        <taxon>Anopheles</taxon>
    </lineage>
</organism>
<dbReference type="AlphaFoldDB" id="A0A182PWQ5"/>
<protein>
    <submittedName>
        <fullName evidence="1">Uncharacterized protein</fullName>
    </submittedName>
</protein>
<name>A0A182PWQ5_9DIPT</name>
<sequence length="65" mass="7328">DSPAAWFAAAEAEFEVSNVNQLLERCTISEEQRISQLLYHVEMGDRSPSDFYRYMGQLAGNSANL</sequence>
<reference evidence="1" key="2">
    <citation type="submission" date="2020-05" db="UniProtKB">
        <authorList>
            <consortium name="EnsemblMetazoa"/>
        </authorList>
    </citation>
    <scope>IDENTIFICATION</scope>
    <source>
        <strain evidence="1">Epiroticus2</strain>
    </source>
</reference>
<evidence type="ECO:0000313" key="2">
    <source>
        <dbReference type="Proteomes" id="UP000075885"/>
    </source>
</evidence>
<proteinExistence type="predicted"/>
<dbReference type="Proteomes" id="UP000075885">
    <property type="component" value="Unassembled WGS sequence"/>
</dbReference>
<evidence type="ECO:0000313" key="1">
    <source>
        <dbReference type="EnsemblMetazoa" id="AEPI011392-PA"/>
    </source>
</evidence>
<dbReference type="VEuPathDB" id="VectorBase:AEPI011392"/>
<reference evidence="2" key="1">
    <citation type="submission" date="2013-03" db="EMBL/GenBank/DDBJ databases">
        <title>The Genome Sequence of Anopheles epiroticus epiroticus2.</title>
        <authorList>
            <consortium name="The Broad Institute Genomics Platform"/>
            <person name="Neafsey D.E."/>
            <person name="Howell P."/>
            <person name="Walker B."/>
            <person name="Young S.K."/>
            <person name="Zeng Q."/>
            <person name="Gargeya S."/>
            <person name="Fitzgerald M."/>
            <person name="Haas B."/>
            <person name="Abouelleil A."/>
            <person name="Allen A.W."/>
            <person name="Alvarado L."/>
            <person name="Arachchi H.M."/>
            <person name="Berlin A.M."/>
            <person name="Chapman S.B."/>
            <person name="Gainer-Dewar J."/>
            <person name="Goldberg J."/>
            <person name="Griggs A."/>
            <person name="Gujja S."/>
            <person name="Hansen M."/>
            <person name="Howarth C."/>
            <person name="Imamovic A."/>
            <person name="Ireland A."/>
            <person name="Larimer J."/>
            <person name="McCowan C."/>
            <person name="Murphy C."/>
            <person name="Pearson M."/>
            <person name="Poon T.W."/>
            <person name="Priest M."/>
            <person name="Roberts A."/>
            <person name="Saif S."/>
            <person name="Shea T."/>
            <person name="Sisk P."/>
            <person name="Sykes S."/>
            <person name="Wortman J."/>
            <person name="Nusbaum C."/>
            <person name="Birren B."/>
        </authorList>
    </citation>
    <scope>NUCLEOTIDE SEQUENCE [LARGE SCALE GENOMIC DNA]</scope>
    <source>
        <strain evidence="2">Epiroticus2</strain>
    </source>
</reference>
<keyword evidence="2" id="KW-1185">Reference proteome</keyword>